<reference evidence="2" key="1">
    <citation type="journal article" date="2020" name="New Phytol.">
        <title>Comparative genomics reveals dynamic genome evolution in host specialist ectomycorrhizal fungi.</title>
        <authorList>
            <person name="Lofgren L.A."/>
            <person name="Nguyen N.H."/>
            <person name="Vilgalys R."/>
            <person name="Ruytinx J."/>
            <person name="Liao H.L."/>
            <person name="Branco S."/>
            <person name="Kuo A."/>
            <person name="LaButti K."/>
            <person name="Lipzen A."/>
            <person name="Andreopoulos W."/>
            <person name="Pangilinan J."/>
            <person name="Riley R."/>
            <person name="Hundley H."/>
            <person name="Na H."/>
            <person name="Barry K."/>
            <person name="Grigoriev I.V."/>
            <person name="Stajich J.E."/>
            <person name="Kennedy P.G."/>
        </authorList>
    </citation>
    <scope>NUCLEOTIDE SEQUENCE</scope>
    <source>
        <strain evidence="2">FC203</strain>
    </source>
</reference>
<dbReference type="Gene3D" id="3.40.50.10810">
    <property type="entry name" value="Tandem AAA-ATPase domain"/>
    <property type="match status" value="1"/>
</dbReference>
<organism evidence="2 3">
    <name type="scientific">Suillus fuscotomentosus</name>
    <dbReference type="NCBI Taxonomy" id="1912939"/>
    <lineage>
        <taxon>Eukaryota</taxon>
        <taxon>Fungi</taxon>
        <taxon>Dikarya</taxon>
        <taxon>Basidiomycota</taxon>
        <taxon>Agaricomycotina</taxon>
        <taxon>Agaricomycetes</taxon>
        <taxon>Agaricomycetidae</taxon>
        <taxon>Boletales</taxon>
        <taxon>Suillineae</taxon>
        <taxon>Suillaceae</taxon>
        <taxon>Suillus</taxon>
    </lineage>
</organism>
<evidence type="ECO:0008006" key="4">
    <source>
        <dbReference type="Google" id="ProtNLM"/>
    </source>
</evidence>
<protein>
    <recommendedName>
        <fullName evidence="4">SNF2 N-terminal domain-containing protein</fullName>
    </recommendedName>
</protein>
<comment type="caution">
    <text evidence="2">The sequence shown here is derived from an EMBL/GenBank/DDBJ whole genome shotgun (WGS) entry which is preliminary data.</text>
</comment>
<proteinExistence type="predicted"/>
<keyword evidence="3" id="KW-1185">Reference proteome</keyword>
<dbReference type="InterPro" id="IPR038718">
    <property type="entry name" value="SNF2-like_sf"/>
</dbReference>
<dbReference type="RefSeq" id="XP_041216828.1">
    <property type="nucleotide sequence ID" value="XM_041371061.1"/>
</dbReference>
<evidence type="ECO:0000313" key="2">
    <source>
        <dbReference type="EMBL" id="KAG1887424.1"/>
    </source>
</evidence>
<gene>
    <name evidence="2" type="ORF">F5891DRAFT_246101</name>
</gene>
<evidence type="ECO:0000256" key="1">
    <source>
        <dbReference type="SAM" id="SignalP"/>
    </source>
</evidence>
<dbReference type="Proteomes" id="UP001195769">
    <property type="component" value="Unassembled WGS sequence"/>
</dbReference>
<feature type="chain" id="PRO_5041976519" description="SNF2 N-terminal domain-containing protein" evidence="1">
    <location>
        <begin position="24"/>
        <end position="136"/>
    </location>
</feature>
<name>A0AAD4HC84_9AGAM</name>
<dbReference type="GeneID" id="64665359"/>
<dbReference type="EMBL" id="JABBWK010000213">
    <property type="protein sequence ID" value="KAG1887424.1"/>
    <property type="molecule type" value="Genomic_DNA"/>
</dbReference>
<accession>A0AAD4HC84</accession>
<keyword evidence="1" id="KW-0732">Signal</keyword>
<feature type="signal peptide" evidence="1">
    <location>
        <begin position="1"/>
        <end position="23"/>
    </location>
</feature>
<evidence type="ECO:0000313" key="3">
    <source>
        <dbReference type="Proteomes" id="UP001195769"/>
    </source>
</evidence>
<sequence length="136" mass="15023">MLRTTRAGWTIMLLHIAFRRSRSSLVFLSVASSRSSTEGPAVDGQSLQQQGILADEMGLGKTIFSNLAAHIPHQSQETTRALSYHPATVNDDELVRRICKVGADSEDERATPHNVATSKANCRWLKWVHIIIESAV</sequence>
<dbReference type="AlphaFoldDB" id="A0AAD4HC84"/>